<keyword evidence="2" id="KW-1185">Reference proteome</keyword>
<feature type="non-terminal residue" evidence="1">
    <location>
        <position position="50"/>
    </location>
</feature>
<organism evidence="1 2">
    <name type="scientific">Taxus chinensis</name>
    <name type="common">Chinese yew</name>
    <name type="synonym">Taxus wallichiana var. chinensis</name>
    <dbReference type="NCBI Taxonomy" id="29808"/>
    <lineage>
        <taxon>Eukaryota</taxon>
        <taxon>Viridiplantae</taxon>
        <taxon>Streptophyta</taxon>
        <taxon>Embryophyta</taxon>
        <taxon>Tracheophyta</taxon>
        <taxon>Spermatophyta</taxon>
        <taxon>Pinopsida</taxon>
        <taxon>Pinidae</taxon>
        <taxon>Conifers II</taxon>
        <taxon>Cupressales</taxon>
        <taxon>Taxaceae</taxon>
        <taxon>Taxus</taxon>
    </lineage>
</organism>
<name>A0AA38F5D5_TAXCH</name>
<dbReference type="AlphaFoldDB" id="A0AA38F5D5"/>
<protein>
    <submittedName>
        <fullName evidence="1">Uncharacterized protein</fullName>
    </submittedName>
</protein>
<evidence type="ECO:0000313" key="2">
    <source>
        <dbReference type="Proteomes" id="UP000824469"/>
    </source>
</evidence>
<proteinExistence type="predicted"/>
<evidence type="ECO:0000313" key="1">
    <source>
        <dbReference type="EMBL" id="KAH9288762.1"/>
    </source>
</evidence>
<feature type="non-terminal residue" evidence="1">
    <location>
        <position position="1"/>
    </location>
</feature>
<dbReference type="EMBL" id="JAHRHJ020003813">
    <property type="protein sequence ID" value="KAH9288762.1"/>
    <property type="molecule type" value="Genomic_DNA"/>
</dbReference>
<sequence length="50" mass="5587">IPRAQNRLAYAMVMVGSMLCILPGNNDMPFFTENIHQPVYGVPESFLACE</sequence>
<accession>A0AA38F5D5</accession>
<reference evidence="1 2" key="1">
    <citation type="journal article" date="2021" name="Nat. Plants">
        <title>The Taxus genome provides insights into paclitaxel biosynthesis.</title>
        <authorList>
            <person name="Xiong X."/>
            <person name="Gou J."/>
            <person name="Liao Q."/>
            <person name="Li Y."/>
            <person name="Zhou Q."/>
            <person name="Bi G."/>
            <person name="Li C."/>
            <person name="Du R."/>
            <person name="Wang X."/>
            <person name="Sun T."/>
            <person name="Guo L."/>
            <person name="Liang H."/>
            <person name="Lu P."/>
            <person name="Wu Y."/>
            <person name="Zhang Z."/>
            <person name="Ro D.K."/>
            <person name="Shang Y."/>
            <person name="Huang S."/>
            <person name="Yan J."/>
        </authorList>
    </citation>
    <scope>NUCLEOTIDE SEQUENCE [LARGE SCALE GENOMIC DNA]</scope>
    <source>
        <strain evidence="1">Ta-2019</strain>
    </source>
</reference>
<dbReference type="Proteomes" id="UP000824469">
    <property type="component" value="Unassembled WGS sequence"/>
</dbReference>
<gene>
    <name evidence="1" type="ORF">KI387_032879</name>
</gene>
<comment type="caution">
    <text evidence="1">The sequence shown here is derived from an EMBL/GenBank/DDBJ whole genome shotgun (WGS) entry which is preliminary data.</text>
</comment>